<evidence type="ECO:0000256" key="1">
    <source>
        <dbReference type="RuleBase" id="RU365079"/>
    </source>
</evidence>
<sequence>MSSSRPYTFTAPSGFDYNYDPCPSTDLYPDVYSNTPPAPPPPRRASPPPPPGAPAASGPSPGYLAACAAPSTPLPTPSASRKLLILDLNGTLVYRTPHTRRAFRPRRPRRPSSPTDDPYADPTAHRTLRTVHARAYMLSFRAYLFHEHTRSWLDTMVWSSAQPHSVADMVERAFGPFRGDLLAVWARDTLGLPEHEYHKKTQTTKDLRKPWTLLPEPHAHSAATTLLLDDSPLKAQLQPCNHLCIPEYSGSLRNADLTHAQRASRLLDGAPTGKKKRKRAKAQPTADTSAPDLLPAFQDDPSPPSPSTPPPTHIPLPASPPDPPSPTTPSPDFDSGDEPLPPFDLTLLAVIGVLEALKWEGNVAGWLRAGGLVRVVGAAGSDAASSSRSSATLKASTQGVDHPSTPLPTSPLSAIFSFSPSSNAPPPSSELHIPSDRPNPHPPPPSLDASPDTPLPSAPTPSLPLPTTTPFTPADPADPSSWFADPLIRAYWARAGLRALRALGLRVEHGIGVGG</sequence>
<feature type="compositionally biased region" description="Pro residues" evidence="2">
    <location>
        <begin position="36"/>
        <end position="53"/>
    </location>
</feature>
<dbReference type="Proteomes" id="UP000717328">
    <property type="component" value="Unassembled WGS sequence"/>
</dbReference>
<keyword evidence="5" id="KW-1185">Reference proteome</keyword>
<comment type="function">
    <text evidence="1">Essential component of the TIM23 complex, a complex that mediates the translocation of transit peptide-containing proteins across the mitochondrial inner membrane.</text>
</comment>
<gene>
    <name evidence="4" type="ORF">H0H81_000547</name>
</gene>
<dbReference type="InterPro" id="IPR023214">
    <property type="entry name" value="HAD_sf"/>
</dbReference>
<feature type="compositionally biased region" description="Basic residues" evidence="2">
    <location>
        <begin position="97"/>
        <end position="110"/>
    </location>
</feature>
<feature type="domain" description="FCP1 homology" evidence="3">
    <location>
        <begin position="77"/>
        <end position="270"/>
    </location>
</feature>
<comment type="subunit">
    <text evidence="1">Component of the TIM23 complex.</text>
</comment>
<protein>
    <recommendedName>
        <fullName evidence="1">Mitochondrial import inner membrane translocase subunit TIM50</fullName>
    </recommendedName>
</protein>
<feature type="region of interest" description="Disordered" evidence="2">
    <location>
        <begin position="1"/>
        <end position="60"/>
    </location>
</feature>
<reference evidence="4" key="1">
    <citation type="submission" date="2021-02" db="EMBL/GenBank/DDBJ databases">
        <authorList>
            <person name="Nieuwenhuis M."/>
            <person name="Van De Peppel L.J.J."/>
        </authorList>
    </citation>
    <scope>NUCLEOTIDE SEQUENCE</scope>
    <source>
        <strain evidence="4">D49</strain>
    </source>
</reference>
<feature type="compositionally biased region" description="Pro residues" evidence="2">
    <location>
        <begin position="301"/>
        <end position="329"/>
    </location>
</feature>
<dbReference type="OrthoDB" id="1711508at2759"/>
<feature type="region of interest" description="Disordered" evidence="2">
    <location>
        <begin position="264"/>
        <end position="340"/>
    </location>
</feature>
<evidence type="ECO:0000259" key="3">
    <source>
        <dbReference type="PROSITE" id="PS50969"/>
    </source>
</evidence>
<proteinExistence type="inferred from homology"/>
<dbReference type="AlphaFoldDB" id="A0A9P7KH15"/>
<evidence type="ECO:0000256" key="2">
    <source>
        <dbReference type="SAM" id="MobiDB-lite"/>
    </source>
</evidence>
<dbReference type="GO" id="GO:0005744">
    <property type="term" value="C:TIM23 mitochondrial import inner membrane translocase complex"/>
    <property type="evidence" value="ECO:0007669"/>
    <property type="project" value="UniProtKB-UniRule"/>
</dbReference>
<name>A0A9P7KH15_9AGAR</name>
<keyword evidence="1" id="KW-0813">Transport</keyword>
<feature type="region of interest" description="Disordered" evidence="2">
    <location>
        <begin position="97"/>
        <end position="126"/>
    </location>
</feature>
<feature type="compositionally biased region" description="Low complexity" evidence="2">
    <location>
        <begin position="381"/>
        <end position="396"/>
    </location>
</feature>
<comment type="caution">
    <text evidence="4">The sequence shown here is derived from an EMBL/GenBank/DDBJ whole genome shotgun (WGS) entry which is preliminary data.</text>
</comment>
<dbReference type="SUPFAM" id="SSF56784">
    <property type="entry name" value="HAD-like"/>
    <property type="match status" value="1"/>
</dbReference>
<dbReference type="Pfam" id="PF03031">
    <property type="entry name" value="NIF"/>
    <property type="match status" value="1"/>
</dbReference>
<keyword evidence="1" id="KW-0811">Translocation</keyword>
<keyword evidence="1" id="KW-0809">Transit peptide</keyword>
<dbReference type="GO" id="GO:0015031">
    <property type="term" value="P:protein transport"/>
    <property type="evidence" value="ECO:0007669"/>
    <property type="project" value="UniProtKB-KW"/>
</dbReference>
<dbReference type="EMBL" id="JABCKI010000541">
    <property type="protein sequence ID" value="KAG5650143.1"/>
    <property type="molecule type" value="Genomic_DNA"/>
</dbReference>
<reference evidence="4" key="2">
    <citation type="submission" date="2021-10" db="EMBL/GenBank/DDBJ databases">
        <title>Phylogenomics reveals ancestral predisposition of the termite-cultivated fungus Termitomyces towards a domesticated lifestyle.</title>
        <authorList>
            <person name="Auxier B."/>
            <person name="Grum-Grzhimaylo A."/>
            <person name="Cardenas M.E."/>
            <person name="Lodge J.D."/>
            <person name="Laessoe T."/>
            <person name="Pedersen O."/>
            <person name="Smith M.E."/>
            <person name="Kuyper T.W."/>
            <person name="Franco-Molano E.A."/>
            <person name="Baroni T.J."/>
            <person name="Aanen D.K."/>
        </authorList>
    </citation>
    <scope>NUCLEOTIDE SEQUENCE</scope>
    <source>
        <strain evidence="4">D49</strain>
    </source>
</reference>
<dbReference type="SMART" id="SM00577">
    <property type="entry name" value="CPDc"/>
    <property type="match status" value="1"/>
</dbReference>
<keyword evidence="1" id="KW-0653">Protein transport</keyword>
<comment type="similarity">
    <text evidence="1">Belongs to the TIM50 family.</text>
</comment>
<dbReference type="InterPro" id="IPR036412">
    <property type="entry name" value="HAD-like_sf"/>
</dbReference>
<feature type="compositionally biased region" description="Pro residues" evidence="2">
    <location>
        <begin position="453"/>
        <end position="464"/>
    </location>
</feature>
<evidence type="ECO:0000313" key="5">
    <source>
        <dbReference type="Proteomes" id="UP000717328"/>
    </source>
</evidence>
<dbReference type="InterPro" id="IPR004274">
    <property type="entry name" value="FCP1_dom"/>
</dbReference>
<evidence type="ECO:0000313" key="4">
    <source>
        <dbReference type="EMBL" id="KAG5650143.1"/>
    </source>
</evidence>
<feature type="compositionally biased region" description="Polar residues" evidence="2">
    <location>
        <begin position="1"/>
        <end position="11"/>
    </location>
</feature>
<accession>A0A9P7KH15</accession>
<feature type="compositionally biased region" description="Low complexity" evidence="2">
    <location>
        <begin position="465"/>
        <end position="477"/>
    </location>
</feature>
<organism evidence="4 5">
    <name type="scientific">Sphagnurus paluster</name>
    <dbReference type="NCBI Taxonomy" id="117069"/>
    <lineage>
        <taxon>Eukaryota</taxon>
        <taxon>Fungi</taxon>
        <taxon>Dikarya</taxon>
        <taxon>Basidiomycota</taxon>
        <taxon>Agaricomycotina</taxon>
        <taxon>Agaricomycetes</taxon>
        <taxon>Agaricomycetidae</taxon>
        <taxon>Agaricales</taxon>
        <taxon>Tricholomatineae</taxon>
        <taxon>Lyophyllaceae</taxon>
        <taxon>Sphagnurus</taxon>
    </lineage>
</organism>
<dbReference type="Gene3D" id="3.40.50.1000">
    <property type="entry name" value="HAD superfamily/HAD-like"/>
    <property type="match status" value="1"/>
</dbReference>
<dbReference type="PROSITE" id="PS50969">
    <property type="entry name" value="FCP1"/>
    <property type="match status" value="1"/>
</dbReference>
<dbReference type="InterPro" id="IPR050365">
    <property type="entry name" value="TIM50"/>
</dbReference>
<keyword evidence="1" id="KW-0496">Mitochondrion</keyword>
<feature type="compositionally biased region" description="Low complexity" evidence="2">
    <location>
        <begin position="410"/>
        <end position="422"/>
    </location>
</feature>
<dbReference type="PANTHER" id="PTHR12210">
    <property type="entry name" value="DULLARD PROTEIN PHOSPHATASE"/>
    <property type="match status" value="1"/>
</dbReference>
<comment type="subcellular location">
    <subcellularLocation>
        <location evidence="1">Mitochondrion inner membrane</location>
        <topology evidence="1">Single-pass membrane protein</topology>
    </subcellularLocation>
</comment>
<feature type="region of interest" description="Disordered" evidence="2">
    <location>
        <begin position="381"/>
        <end position="477"/>
    </location>
</feature>